<dbReference type="SUPFAM" id="SSF81383">
    <property type="entry name" value="F-box domain"/>
    <property type="match status" value="1"/>
</dbReference>
<gene>
    <name evidence="2" type="ORF">L195_g027665</name>
    <name evidence="3" type="ORF">L195_g031646</name>
    <name evidence="4" type="ORF">L195_g034250</name>
</gene>
<dbReference type="STRING" id="57577.A0A2K3KZR5"/>
<dbReference type="PANTHER" id="PTHR31672:SF13">
    <property type="entry name" value="F-BOX PROTEIN CPR30-LIKE"/>
    <property type="match status" value="1"/>
</dbReference>
<sequence length="434" mass="50060">MDSDKVLGEAESVINNSQIKTVKNKVSSNNNYIHDDLAFYILSKLPIKSLKRFGCVRKSWSILFQNSHFNTMFRNNFISNTYDDDDDDDSHHTFLLMHPDDDRIFENQLLLLPPDHTFQNTLKLNLPPTFQLDKPPCLTILGSTSVNGILCLMDYCPGGDLNKVRFVLWNPATHEFVVVPPSPDESGLPHPFGLSTRYNFHGFGYDKVTDDFKVIQYVSFDWDLRYENDNGIYRDPLFEIYSLTNNSWRILDIHMPDCLDFHYTSLIPTVYLDGMCHLLLQSGSERFEMVVFSFDLSHEVTFMTPFDQNFDDALYITHDFSIFKRRHLMVLNGSIALISDNNSDTTLQISILGQLGVKESWIKLFIIDPIPSYRWNLIGVGKKGYIFYRKKDGELAWLDLSTQIVEEIGFKGEENTCDIGIYKESLLSIRGLNN</sequence>
<dbReference type="NCBIfam" id="TIGR01640">
    <property type="entry name" value="F_box_assoc_1"/>
    <property type="match status" value="1"/>
</dbReference>
<evidence type="ECO:0000313" key="4">
    <source>
        <dbReference type="EMBL" id="PNX78273.1"/>
    </source>
</evidence>
<reference evidence="2 5" key="2">
    <citation type="journal article" date="2017" name="Front. Plant Sci.">
        <title>Gene Classification and Mining of Molecular Markers Useful in Red Clover (Trifolium pratense) Breeding.</title>
        <authorList>
            <person name="Istvanek J."/>
            <person name="Dluhosova J."/>
            <person name="Dluhos P."/>
            <person name="Patkova L."/>
            <person name="Nedelnik J."/>
            <person name="Repkova J."/>
        </authorList>
    </citation>
    <scope>NUCLEOTIDE SEQUENCE [LARGE SCALE GENOMIC DNA]</scope>
    <source>
        <strain evidence="5">cv. Tatra</strain>
        <tissue evidence="2">Young leaves</tissue>
    </source>
</reference>
<dbReference type="PANTHER" id="PTHR31672">
    <property type="entry name" value="BNACNNG10540D PROTEIN"/>
    <property type="match status" value="1"/>
</dbReference>
<protein>
    <submittedName>
        <fullName evidence="2">F-box protein</fullName>
    </submittedName>
</protein>
<dbReference type="InterPro" id="IPR006527">
    <property type="entry name" value="F-box-assoc_dom_typ1"/>
</dbReference>
<organism evidence="2 5">
    <name type="scientific">Trifolium pratense</name>
    <name type="common">Red clover</name>
    <dbReference type="NCBI Taxonomy" id="57577"/>
    <lineage>
        <taxon>Eukaryota</taxon>
        <taxon>Viridiplantae</taxon>
        <taxon>Streptophyta</taxon>
        <taxon>Embryophyta</taxon>
        <taxon>Tracheophyta</taxon>
        <taxon>Spermatophyta</taxon>
        <taxon>Magnoliopsida</taxon>
        <taxon>eudicotyledons</taxon>
        <taxon>Gunneridae</taxon>
        <taxon>Pentapetalae</taxon>
        <taxon>rosids</taxon>
        <taxon>fabids</taxon>
        <taxon>Fabales</taxon>
        <taxon>Fabaceae</taxon>
        <taxon>Papilionoideae</taxon>
        <taxon>50 kb inversion clade</taxon>
        <taxon>NPAAA clade</taxon>
        <taxon>Hologalegina</taxon>
        <taxon>IRL clade</taxon>
        <taxon>Trifolieae</taxon>
        <taxon>Trifolium</taxon>
    </lineage>
</organism>
<name>A0A2K3KZR5_TRIPR</name>
<comment type="caution">
    <text evidence="2">The sequence shown here is derived from an EMBL/GenBank/DDBJ whole genome shotgun (WGS) entry which is preliminary data.</text>
</comment>
<dbReference type="Pfam" id="PF07734">
    <property type="entry name" value="FBA_1"/>
    <property type="match status" value="1"/>
</dbReference>
<dbReference type="EMBL" id="ASHM01033807">
    <property type="protein sequence ID" value="PNX78273.1"/>
    <property type="molecule type" value="Genomic_DNA"/>
</dbReference>
<dbReference type="InterPro" id="IPR050796">
    <property type="entry name" value="SCF_F-box_component"/>
</dbReference>
<feature type="domain" description="F-box associated beta-propeller type 1" evidence="1">
    <location>
        <begin position="147"/>
        <end position="370"/>
    </location>
</feature>
<evidence type="ECO:0000259" key="1">
    <source>
        <dbReference type="Pfam" id="PF07734"/>
    </source>
</evidence>
<dbReference type="InterPro" id="IPR017451">
    <property type="entry name" value="F-box-assoc_interact_dom"/>
</dbReference>
<evidence type="ECO:0000313" key="3">
    <source>
        <dbReference type="EMBL" id="PNX75705.1"/>
    </source>
</evidence>
<dbReference type="EMBL" id="ASHM01023782">
    <property type="protein sequence ID" value="PNX71780.1"/>
    <property type="molecule type" value="Genomic_DNA"/>
</dbReference>
<proteinExistence type="predicted"/>
<dbReference type="InterPro" id="IPR036047">
    <property type="entry name" value="F-box-like_dom_sf"/>
</dbReference>
<dbReference type="Proteomes" id="UP000236291">
    <property type="component" value="Unassembled WGS sequence"/>
</dbReference>
<reference evidence="2 5" key="1">
    <citation type="journal article" date="2014" name="Am. J. Bot.">
        <title>Genome assembly and annotation for red clover (Trifolium pratense; Fabaceae).</title>
        <authorList>
            <person name="Istvanek J."/>
            <person name="Jaros M."/>
            <person name="Krenek A."/>
            <person name="Repkova J."/>
        </authorList>
    </citation>
    <scope>NUCLEOTIDE SEQUENCE [LARGE SCALE GENOMIC DNA]</scope>
    <source>
        <strain evidence="5">cv. Tatra</strain>
        <tissue evidence="2">Young leaves</tissue>
    </source>
</reference>
<evidence type="ECO:0000313" key="2">
    <source>
        <dbReference type="EMBL" id="PNX71780.1"/>
    </source>
</evidence>
<dbReference type="AlphaFoldDB" id="A0A2K3KZR5"/>
<dbReference type="EMBL" id="ASHM01029456">
    <property type="protein sequence ID" value="PNX75705.1"/>
    <property type="molecule type" value="Genomic_DNA"/>
</dbReference>
<dbReference type="ExpressionAtlas" id="A0A2K3KZR5">
    <property type="expression patterns" value="baseline"/>
</dbReference>
<evidence type="ECO:0000313" key="5">
    <source>
        <dbReference type="Proteomes" id="UP000236291"/>
    </source>
</evidence>
<accession>A0A2K3KZR5</accession>